<dbReference type="Ensembl" id="ENSCCAT00000016072.1">
    <property type="protein sequence ID" value="ENSCCAP00000002481.1"/>
    <property type="gene ID" value="ENSCCAG00000014908.1"/>
</dbReference>
<dbReference type="PANTHER" id="PTHR14942">
    <property type="entry name" value="U11/U12 SMALL NUCLEAR RIBONUCLEOPROTEIN 25 KDA PROTEIN"/>
    <property type="match status" value="1"/>
</dbReference>
<dbReference type="GO" id="GO:0000398">
    <property type="term" value="P:mRNA splicing, via spliceosome"/>
    <property type="evidence" value="ECO:0007669"/>
    <property type="project" value="InterPro"/>
</dbReference>
<keyword evidence="3" id="KW-1185">Reference proteome</keyword>
<name>A0A2K5PFS5_CEBIM</name>
<dbReference type="Pfam" id="PF18036">
    <property type="entry name" value="Ubiquitin_4"/>
    <property type="match status" value="1"/>
</dbReference>
<dbReference type="STRING" id="9516.ENSCCAP00000002481"/>
<dbReference type="InterPro" id="IPR039690">
    <property type="entry name" value="SNRNP25"/>
</dbReference>
<evidence type="ECO:0000313" key="2">
    <source>
        <dbReference type="Ensembl" id="ENSCCAP00000002481.1"/>
    </source>
</evidence>
<dbReference type="SUPFAM" id="SSF54236">
    <property type="entry name" value="Ubiquitin-like"/>
    <property type="match status" value="1"/>
</dbReference>
<sequence length="117" mass="13737">VDVFQEGLAMVVQDPLLCDLPIQVCAECWDYRCEPPGRPVIVLKSATVLDLKKAIQRYMQLKQEREGGIQHISWSYVWRTYHLTSAGEKLTEDRKKLRDYGIRNRDEVSFIKKLRQK</sequence>
<protein>
    <recommendedName>
        <fullName evidence="1">SNRNP25 ubiquitin-like domain-containing protein</fullName>
    </recommendedName>
</protein>
<dbReference type="OMA" id="HICENYC"/>
<dbReference type="InterPro" id="IPR040610">
    <property type="entry name" value="SNRNP25_ubiquitin"/>
</dbReference>
<dbReference type="GeneTree" id="ENSGT00390000002628"/>
<dbReference type="AlphaFoldDB" id="A0A2K5PFS5"/>
<organism evidence="2 3">
    <name type="scientific">Cebus imitator</name>
    <name type="common">Panamanian white-faced capuchin</name>
    <name type="synonym">Cebus capucinus imitator</name>
    <dbReference type="NCBI Taxonomy" id="2715852"/>
    <lineage>
        <taxon>Eukaryota</taxon>
        <taxon>Metazoa</taxon>
        <taxon>Chordata</taxon>
        <taxon>Craniata</taxon>
        <taxon>Vertebrata</taxon>
        <taxon>Euteleostomi</taxon>
        <taxon>Mammalia</taxon>
        <taxon>Eutheria</taxon>
        <taxon>Euarchontoglires</taxon>
        <taxon>Primates</taxon>
        <taxon>Haplorrhini</taxon>
        <taxon>Platyrrhini</taxon>
        <taxon>Cebidae</taxon>
        <taxon>Cebinae</taxon>
        <taxon>Cebus</taxon>
    </lineage>
</organism>
<dbReference type="CDD" id="cd17058">
    <property type="entry name" value="Ubl_SNRNP25"/>
    <property type="match status" value="1"/>
</dbReference>
<proteinExistence type="predicted"/>
<evidence type="ECO:0000313" key="3">
    <source>
        <dbReference type="Proteomes" id="UP000233040"/>
    </source>
</evidence>
<dbReference type="PANTHER" id="PTHR14942:SF0">
    <property type="entry name" value="U11_U12 SMALL NUCLEAR RIBONUCLEOPROTEIN 25 KDA PROTEIN"/>
    <property type="match status" value="1"/>
</dbReference>
<dbReference type="GO" id="GO:0005689">
    <property type="term" value="C:U12-type spliceosomal complex"/>
    <property type="evidence" value="ECO:0007669"/>
    <property type="project" value="TreeGrafter"/>
</dbReference>
<dbReference type="Gene3D" id="3.10.20.90">
    <property type="entry name" value="Phosphatidylinositol 3-kinase Catalytic Subunit, Chain A, domain 1"/>
    <property type="match status" value="1"/>
</dbReference>
<accession>A0A2K5PFS5</accession>
<dbReference type="InterPro" id="IPR029071">
    <property type="entry name" value="Ubiquitin-like_domsf"/>
</dbReference>
<reference evidence="2" key="1">
    <citation type="submission" date="2025-08" db="UniProtKB">
        <authorList>
            <consortium name="Ensembl"/>
        </authorList>
    </citation>
    <scope>IDENTIFICATION</scope>
</reference>
<reference evidence="2" key="2">
    <citation type="submission" date="2025-09" db="UniProtKB">
        <authorList>
            <consortium name="Ensembl"/>
        </authorList>
    </citation>
    <scope>IDENTIFICATION</scope>
</reference>
<feature type="domain" description="SNRNP25 ubiquitin-like" evidence="1">
    <location>
        <begin position="39"/>
        <end position="114"/>
    </location>
</feature>
<evidence type="ECO:0000259" key="1">
    <source>
        <dbReference type="Pfam" id="PF18036"/>
    </source>
</evidence>
<dbReference type="Proteomes" id="UP000233040">
    <property type="component" value="Unassembled WGS sequence"/>
</dbReference>